<keyword evidence="4 9" id="KW-0863">Zinc-finger</keyword>
<feature type="non-terminal residue" evidence="12">
    <location>
        <position position="1"/>
    </location>
</feature>
<dbReference type="AlphaFoldDB" id="A0AAV2QK02"/>
<evidence type="ECO:0000256" key="2">
    <source>
        <dbReference type="ARBA" id="ARBA00022723"/>
    </source>
</evidence>
<evidence type="ECO:0000256" key="6">
    <source>
        <dbReference type="ARBA" id="ARBA00023015"/>
    </source>
</evidence>
<dbReference type="GO" id="GO:0008270">
    <property type="term" value="F:zinc ion binding"/>
    <property type="evidence" value="ECO:0007669"/>
    <property type="project" value="UniProtKB-KW"/>
</dbReference>
<keyword evidence="2" id="KW-0479">Metal-binding</keyword>
<evidence type="ECO:0000256" key="7">
    <source>
        <dbReference type="ARBA" id="ARBA00023163"/>
    </source>
</evidence>
<dbReference type="Proteomes" id="UP001497623">
    <property type="component" value="Unassembled WGS sequence"/>
</dbReference>
<gene>
    <name evidence="12" type="ORF">MNOR_LOCUS13944</name>
</gene>
<evidence type="ECO:0000259" key="11">
    <source>
        <dbReference type="PROSITE" id="PS50157"/>
    </source>
</evidence>
<dbReference type="PANTHER" id="PTHR24379">
    <property type="entry name" value="KRAB AND ZINC FINGER DOMAIN-CONTAINING"/>
    <property type="match status" value="1"/>
</dbReference>
<dbReference type="GO" id="GO:0005634">
    <property type="term" value="C:nucleus"/>
    <property type="evidence" value="ECO:0007669"/>
    <property type="project" value="UniProtKB-SubCell"/>
</dbReference>
<sequence>HTKIFDCKICGYKANVKKIMQEHMLIHKNEKPYECEECKKTFRFEKVLKRHILSHQNRESRKLYECGVCKKAYTLKQTLKKHYERSKHGASPLPSPPTMDHSS</sequence>
<dbReference type="FunFam" id="3.30.160.60:FF:000099">
    <property type="entry name" value="Zinc finger protein 79"/>
    <property type="match status" value="1"/>
</dbReference>
<proteinExistence type="predicted"/>
<comment type="caution">
    <text evidence="12">The sequence shown here is derived from an EMBL/GenBank/DDBJ whole genome shotgun (WGS) entry which is preliminary data.</text>
</comment>
<accession>A0AAV2QK02</accession>
<evidence type="ECO:0000256" key="8">
    <source>
        <dbReference type="ARBA" id="ARBA00023242"/>
    </source>
</evidence>
<name>A0AAV2QK02_MEGNR</name>
<dbReference type="InterPro" id="IPR013087">
    <property type="entry name" value="Znf_C2H2_type"/>
</dbReference>
<feature type="domain" description="C2H2-type" evidence="11">
    <location>
        <begin position="33"/>
        <end position="60"/>
    </location>
</feature>
<dbReference type="Gene3D" id="3.30.160.60">
    <property type="entry name" value="Classic Zinc Finger"/>
    <property type="match status" value="2"/>
</dbReference>
<dbReference type="Pfam" id="PF00096">
    <property type="entry name" value="zf-C2H2"/>
    <property type="match status" value="2"/>
</dbReference>
<evidence type="ECO:0000313" key="13">
    <source>
        <dbReference type="Proteomes" id="UP001497623"/>
    </source>
</evidence>
<evidence type="ECO:0000256" key="3">
    <source>
        <dbReference type="ARBA" id="ARBA00022737"/>
    </source>
</evidence>
<dbReference type="SUPFAM" id="SSF57667">
    <property type="entry name" value="beta-beta-alpha zinc fingers"/>
    <property type="match status" value="2"/>
</dbReference>
<reference evidence="12 13" key="1">
    <citation type="submission" date="2024-05" db="EMBL/GenBank/DDBJ databases">
        <authorList>
            <person name="Wallberg A."/>
        </authorList>
    </citation>
    <scope>NUCLEOTIDE SEQUENCE [LARGE SCALE GENOMIC DNA]</scope>
</reference>
<keyword evidence="13" id="KW-1185">Reference proteome</keyword>
<keyword evidence="5" id="KW-0862">Zinc</keyword>
<keyword evidence="6" id="KW-0805">Transcription regulation</keyword>
<organism evidence="12 13">
    <name type="scientific">Meganyctiphanes norvegica</name>
    <name type="common">Northern krill</name>
    <name type="synonym">Thysanopoda norvegica</name>
    <dbReference type="NCBI Taxonomy" id="48144"/>
    <lineage>
        <taxon>Eukaryota</taxon>
        <taxon>Metazoa</taxon>
        <taxon>Ecdysozoa</taxon>
        <taxon>Arthropoda</taxon>
        <taxon>Crustacea</taxon>
        <taxon>Multicrustacea</taxon>
        <taxon>Malacostraca</taxon>
        <taxon>Eumalacostraca</taxon>
        <taxon>Eucarida</taxon>
        <taxon>Euphausiacea</taxon>
        <taxon>Euphausiidae</taxon>
        <taxon>Meganyctiphanes</taxon>
    </lineage>
</organism>
<feature type="domain" description="C2H2-type" evidence="11">
    <location>
        <begin position="5"/>
        <end position="32"/>
    </location>
</feature>
<protein>
    <recommendedName>
        <fullName evidence="11">C2H2-type domain-containing protein</fullName>
    </recommendedName>
</protein>
<dbReference type="PROSITE" id="PS00028">
    <property type="entry name" value="ZINC_FINGER_C2H2_1"/>
    <property type="match status" value="2"/>
</dbReference>
<keyword evidence="3" id="KW-0677">Repeat</keyword>
<feature type="non-terminal residue" evidence="12">
    <location>
        <position position="103"/>
    </location>
</feature>
<keyword evidence="8" id="KW-0539">Nucleus</keyword>
<evidence type="ECO:0000256" key="1">
    <source>
        <dbReference type="ARBA" id="ARBA00004123"/>
    </source>
</evidence>
<feature type="region of interest" description="Disordered" evidence="10">
    <location>
        <begin position="80"/>
        <end position="103"/>
    </location>
</feature>
<dbReference type="EMBL" id="CAXKWB010008187">
    <property type="protein sequence ID" value="CAL4090016.1"/>
    <property type="molecule type" value="Genomic_DNA"/>
</dbReference>
<keyword evidence="7" id="KW-0804">Transcription</keyword>
<dbReference type="PANTHER" id="PTHR24379:SF121">
    <property type="entry name" value="C2H2-TYPE DOMAIN-CONTAINING PROTEIN"/>
    <property type="match status" value="1"/>
</dbReference>
<feature type="domain" description="C2H2-type" evidence="11">
    <location>
        <begin position="64"/>
        <end position="92"/>
    </location>
</feature>
<dbReference type="InterPro" id="IPR036236">
    <property type="entry name" value="Znf_C2H2_sf"/>
</dbReference>
<evidence type="ECO:0000256" key="9">
    <source>
        <dbReference type="PROSITE-ProRule" id="PRU00042"/>
    </source>
</evidence>
<comment type="subcellular location">
    <subcellularLocation>
        <location evidence="1">Nucleus</location>
    </subcellularLocation>
</comment>
<evidence type="ECO:0000256" key="4">
    <source>
        <dbReference type="ARBA" id="ARBA00022771"/>
    </source>
</evidence>
<dbReference type="SMART" id="SM00355">
    <property type="entry name" value="ZnF_C2H2"/>
    <property type="match status" value="3"/>
</dbReference>
<evidence type="ECO:0000256" key="10">
    <source>
        <dbReference type="SAM" id="MobiDB-lite"/>
    </source>
</evidence>
<evidence type="ECO:0000256" key="5">
    <source>
        <dbReference type="ARBA" id="ARBA00022833"/>
    </source>
</evidence>
<evidence type="ECO:0000313" key="12">
    <source>
        <dbReference type="EMBL" id="CAL4090016.1"/>
    </source>
</evidence>
<dbReference type="PROSITE" id="PS50157">
    <property type="entry name" value="ZINC_FINGER_C2H2_2"/>
    <property type="match status" value="3"/>
</dbReference>